<evidence type="ECO:0000256" key="2">
    <source>
        <dbReference type="ARBA" id="ARBA00022692"/>
    </source>
</evidence>
<evidence type="ECO:0000256" key="3">
    <source>
        <dbReference type="ARBA" id="ARBA00022989"/>
    </source>
</evidence>
<protein>
    <recommendedName>
        <fullName evidence="7">Sugar phosphate transporter domain-containing protein</fullName>
    </recommendedName>
</protein>
<evidence type="ECO:0000313" key="9">
    <source>
        <dbReference type="Proteomes" id="UP001190700"/>
    </source>
</evidence>
<evidence type="ECO:0000259" key="7">
    <source>
        <dbReference type="Pfam" id="PF03151"/>
    </source>
</evidence>
<gene>
    <name evidence="8" type="ORF">CYMTET_24049</name>
</gene>
<comment type="caution">
    <text evidence="8">The sequence shown here is derived from an EMBL/GenBank/DDBJ whole genome shotgun (WGS) entry which is preliminary data.</text>
</comment>
<feature type="compositionally biased region" description="Polar residues" evidence="5">
    <location>
        <begin position="301"/>
        <end position="312"/>
    </location>
</feature>
<comment type="subcellular location">
    <subcellularLocation>
        <location evidence="1">Membrane</location>
        <topology evidence="1">Multi-pass membrane protein</topology>
    </subcellularLocation>
</comment>
<evidence type="ECO:0000256" key="4">
    <source>
        <dbReference type="ARBA" id="ARBA00023136"/>
    </source>
</evidence>
<keyword evidence="3 6" id="KW-1133">Transmembrane helix</keyword>
<feature type="transmembrane region" description="Helical" evidence="6">
    <location>
        <begin position="223"/>
        <end position="243"/>
    </location>
</feature>
<dbReference type="InterPro" id="IPR050186">
    <property type="entry name" value="TPT_transporter"/>
</dbReference>
<keyword evidence="2 6" id="KW-0812">Transmembrane</keyword>
<organism evidence="8 9">
    <name type="scientific">Cymbomonas tetramitiformis</name>
    <dbReference type="NCBI Taxonomy" id="36881"/>
    <lineage>
        <taxon>Eukaryota</taxon>
        <taxon>Viridiplantae</taxon>
        <taxon>Chlorophyta</taxon>
        <taxon>Pyramimonadophyceae</taxon>
        <taxon>Pyramimonadales</taxon>
        <taxon>Pyramimonadaceae</taxon>
        <taxon>Cymbomonas</taxon>
    </lineage>
</organism>
<feature type="domain" description="Sugar phosphate transporter" evidence="7">
    <location>
        <begin position="9"/>
        <end position="293"/>
    </location>
</feature>
<evidence type="ECO:0000256" key="6">
    <source>
        <dbReference type="SAM" id="Phobius"/>
    </source>
</evidence>
<accession>A0AAE0FWM7</accession>
<proteinExistence type="predicted"/>
<feature type="transmembrane region" description="Helical" evidence="6">
    <location>
        <begin position="5"/>
        <end position="24"/>
    </location>
</feature>
<feature type="region of interest" description="Disordered" evidence="5">
    <location>
        <begin position="300"/>
        <end position="323"/>
    </location>
</feature>
<evidence type="ECO:0000256" key="5">
    <source>
        <dbReference type="SAM" id="MobiDB-lite"/>
    </source>
</evidence>
<dbReference type="PANTHER" id="PTHR11132">
    <property type="entry name" value="SOLUTE CARRIER FAMILY 35"/>
    <property type="match status" value="1"/>
</dbReference>
<keyword evidence="4 6" id="KW-0472">Membrane</keyword>
<sequence>MRDILFAYVYIAIWIFFSAGTILFNKYLLANYGFPFPLALALIHMAFCSSFAFVLVRVIKVIPGCDIDTETYFRAIFPIGALFAGTLWLGNAAYLYLSVAFLQMLKAFMPVSVFLTGIAFSTEQFSWHTLLNMCAITLGVLIASYGEVHFVLIGFLIQLGSMICESSRLTLVQVLLQKRGLKLNPITSLYYVAPACLICLSFPFVLYELPRMRATEEWNFDPLLFLANAFSAFCLNTSVFLLIGKTSALTMNISGVVKDWMLIILSSLLFHHPVSKISLGGYLVSFFGVCYYNYRKLQAPPSDQNEPTSSVVNPIEGPGDREDEELVMLLTQGKTDFR</sequence>
<keyword evidence="9" id="KW-1185">Reference proteome</keyword>
<evidence type="ECO:0000313" key="8">
    <source>
        <dbReference type="EMBL" id="KAK3267389.1"/>
    </source>
</evidence>
<feature type="transmembrane region" description="Helical" evidence="6">
    <location>
        <begin position="36"/>
        <end position="59"/>
    </location>
</feature>
<dbReference type="GO" id="GO:0016020">
    <property type="term" value="C:membrane"/>
    <property type="evidence" value="ECO:0007669"/>
    <property type="project" value="UniProtKB-SubCell"/>
</dbReference>
<dbReference type="Pfam" id="PF03151">
    <property type="entry name" value="TPT"/>
    <property type="match status" value="1"/>
</dbReference>
<feature type="transmembrane region" description="Helical" evidence="6">
    <location>
        <begin position="71"/>
        <end position="89"/>
    </location>
</feature>
<reference evidence="8 9" key="1">
    <citation type="journal article" date="2015" name="Genome Biol. Evol.">
        <title>Comparative Genomics of a Bacterivorous Green Alga Reveals Evolutionary Causalities and Consequences of Phago-Mixotrophic Mode of Nutrition.</title>
        <authorList>
            <person name="Burns J.A."/>
            <person name="Paasch A."/>
            <person name="Narechania A."/>
            <person name="Kim E."/>
        </authorList>
    </citation>
    <scope>NUCLEOTIDE SEQUENCE [LARGE SCALE GENOMIC DNA]</scope>
    <source>
        <strain evidence="8 9">PLY_AMNH</strain>
    </source>
</reference>
<dbReference type="EMBL" id="LGRX02012432">
    <property type="protein sequence ID" value="KAK3267389.1"/>
    <property type="molecule type" value="Genomic_DNA"/>
</dbReference>
<name>A0AAE0FWM7_9CHLO</name>
<feature type="transmembrane region" description="Helical" evidence="6">
    <location>
        <begin position="188"/>
        <end position="207"/>
    </location>
</feature>
<evidence type="ECO:0000256" key="1">
    <source>
        <dbReference type="ARBA" id="ARBA00004141"/>
    </source>
</evidence>
<dbReference type="AlphaFoldDB" id="A0AAE0FWM7"/>
<dbReference type="Proteomes" id="UP001190700">
    <property type="component" value="Unassembled WGS sequence"/>
</dbReference>
<feature type="transmembrane region" description="Helical" evidence="6">
    <location>
        <begin position="127"/>
        <end position="146"/>
    </location>
</feature>
<dbReference type="InterPro" id="IPR004853">
    <property type="entry name" value="Sugar_P_trans_dom"/>
</dbReference>